<evidence type="ECO:0000313" key="3">
    <source>
        <dbReference type="EMBL" id="KAK7998649.1"/>
    </source>
</evidence>
<organism evidence="3 4">
    <name type="scientific">Apiospora marii</name>
    <dbReference type="NCBI Taxonomy" id="335849"/>
    <lineage>
        <taxon>Eukaryota</taxon>
        <taxon>Fungi</taxon>
        <taxon>Dikarya</taxon>
        <taxon>Ascomycota</taxon>
        <taxon>Pezizomycotina</taxon>
        <taxon>Sordariomycetes</taxon>
        <taxon>Xylariomycetidae</taxon>
        <taxon>Amphisphaeriales</taxon>
        <taxon>Apiosporaceae</taxon>
        <taxon>Apiospora</taxon>
    </lineage>
</organism>
<feature type="region of interest" description="Disordered" evidence="1">
    <location>
        <begin position="242"/>
        <end position="272"/>
    </location>
</feature>
<name>A0ABR1R394_9PEZI</name>
<dbReference type="EMBL" id="JAQQWI010000021">
    <property type="protein sequence ID" value="KAK7998649.1"/>
    <property type="molecule type" value="Genomic_DNA"/>
</dbReference>
<dbReference type="InterPro" id="IPR040554">
    <property type="entry name" value="KPWE_PEX14_dom"/>
</dbReference>
<sequence>MNPSEATASDPVANASQTPPTSAAPSGSANMDTGSNQNTIYRAFDSYPWTKDRIFQVTNCLFRSCHAVFILASKRVWSDAETDIPQEQLSKELYTQHGSSPAEIALSCRIRRFEDKVNIKVDPATYQAYRDEGPKPQVDLVPQFLLEQERLHEPDLRKRRYAALTGDWGDVPADQIPSGQLADPAIGGLTAPLWQLAAPKADLYIKKDDLASGDGGKEPYPKKFEEIIEFLQSGKEIPGIQKIPDTVISDPSITTTTGRPVPLKPWEKRPAN</sequence>
<evidence type="ECO:0000259" key="2">
    <source>
        <dbReference type="Pfam" id="PF17733"/>
    </source>
</evidence>
<dbReference type="PANTHER" id="PTHR36855">
    <property type="entry name" value="CHROMOSOME 10, WHOLE GENOME SHOTGUN SEQUENCE"/>
    <property type="match status" value="1"/>
</dbReference>
<feature type="domain" description="Peroxisomal membrane protein PEX14-like KPWE" evidence="2">
    <location>
        <begin position="219"/>
        <end position="268"/>
    </location>
</feature>
<accession>A0ABR1R394</accession>
<dbReference type="Pfam" id="PF17733">
    <property type="entry name" value="KPWE_dom"/>
    <property type="match status" value="1"/>
</dbReference>
<reference evidence="3 4" key="1">
    <citation type="submission" date="2023-01" db="EMBL/GenBank/DDBJ databases">
        <title>Analysis of 21 Apiospora genomes using comparative genomics revels a genus with tremendous synthesis potential of carbohydrate active enzymes and secondary metabolites.</title>
        <authorList>
            <person name="Sorensen T."/>
        </authorList>
    </citation>
    <scope>NUCLEOTIDE SEQUENCE [LARGE SCALE GENOMIC DNA]</scope>
    <source>
        <strain evidence="3 4">CBS 20057</strain>
    </source>
</reference>
<evidence type="ECO:0000313" key="4">
    <source>
        <dbReference type="Proteomes" id="UP001396898"/>
    </source>
</evidence>
<gene>
    <name evidence="3" type="ORF">PG991_015128</name>
</gene>
<feature type="compositionally biased region" description="Polar residues" evidence="1">
    <location>
        <begin position="249"/>
        <end position="258"/>
    </location>
</feature>
<evidence type="ECO:0000256" key="1">
    <source>
        <dbReference type="SAM" id="MobiDB-lite"/>
    </source>
</evidence>
<keyword evidence="4" id="KW-1185">Reference proteome</keyword>
<feature type="region of interest" description="Disordered" evidence="1">
    <location>
        <begin position="1"/>
        <end position="34"/>
    </location>
</feature>
<dbReference type="Proteomes" id="UP001396898">
    <property type="component" value="Unassembled WGS sequence"/>
</dbReference>
<dbReference type="PANTHER" id="PTHR36855:SF1">
    <property type="entry name" value="PEROXISOME MEMBRANE ANCHOR PROTEIN PEX14P N-TERMINAL DOMAIN-CONTAINING PROTEIN"/>
    <property type="match status" value="1"/>
</dbReference>
<feature type="compositionally biased region" description="Polar residues" evidence="1">
    <location>
        <begin position="14"/>
        <end position="34"/>
    </location>
</feature>
<protein>
    <recommendedName>
        <fullName evidence="2">Peroxisomal membrane protein PEX14-like KPWE domain-containing protein</fullName>
    </recommendedName>
</protein>
<proteinExistence type="predicted"/>
<comment type="caution">
    <text evidence="3">The sequence shown here is derived from an EMBL/GenBank/DDBJ whole genome shotgun (WGS) entry which is preliminary data.</text>
</comment>